<evidence type="ECO:0000313" key="1">
    <source>
        <dbReference type="EMBL" id="TMS14026.1"/>
    </source>
</evidence>
<proteinExistence type="predicted"/>
<keyword evidence="2" id="KW-1185">Reference proteome</keyword>
<accession>A0ACD3R4X9</accession>
<dbReference type="EMBL" id="CM011683">
    <property type="protein sequence ID" value="TMS14026.1"/>
    <property type="molecule type" value="Genomic_DNA"/>
</dbReference>
<organism evidence="1 2">
    <name type="scientific">Larimichthys crocea</name>
    <name type="common">Large yellow croaker</name>
    <name type="synonym">Pseudosciaena crocea</name>
    <dbReference type="NCBI Taxonomy" id="215358"/>
    <lineage>
        <taxon>Eukaryota</taxon>
        <taxon>Metazoa</taxon>
        <taxon>Chordata</taxon>
        <taxon>Craniata</taxon>
        <taxon>Vertebrata</taxon>
        <taxon>Euteleostomi</taxon>
        <taxon>Actinopterygii</taxon>
        <taxon>Neopterygii</taxon>
        <taxon>Teleostei</taxon>
        <taxon>Neoteleostei</taxon>
        <taxon>Acanthomorphata</taxon>
        <taxon>Eupercaria</taxon>
        <taxon>Sciaenidae</taxon>
        <taxon>Larimichthys</taxon>
    </lineage>
</organism>
<gene>
    <name evidence="1" type="ORF">E3U43_022506</name>
</gene>
<comment type="caution">
    <text evidence="1">The sequence shown here is derived from an EMBL/GenBank/DDBJ whole genome shotgun (WGS) entry which is preliminary data.</text>
</comment>
<dbReference type="Proteomes" id="UP000793456">
    <property type="component" value="Chromosome X"/>
</dbReference>
<reference evidence="1" key="1">
    <citation type="submission" date="2018-11" db="EMBL/GenBank/DDBJ databases">
        <title>The sequence and de novo assembly of Larimichthys crocea genome using PacBio and Hi-C technologies.</title>
        <authorList>
            <person name="Xu P."/>
            <person name="Chen B."/>
            <person name="Zhou Z."/>
            <person name="Ke Q."/>
            <person name="Wu Y."/>
            <person name="Bai H."/>
            <person name="Pu F."/>
        </authorList>
    </citation>
    <scope>NUCLEOTIDE SEQUENCE</scope>
    <source>
        <tissue evidence="1">Muscle</tissue>
    </source>
</reference>
<sequence length="109" mass="12264">MLTMLTSLSQVTGELENNMAATSTKTQQIPKPKTQNTKSSSCMHKITSSVQKVNTIDEEEYELSVQNSSQKLLQHRHHHQTLKSPRKGSIKDAVLILSYQIIKSPTKIM</sequence>
<name>A0ACD3R4X9_LARCR</name>
<protein>
    <submittedName>
        <fullName evidence="1">Uncharacterized protein</fullName>
    </submittedName>
</protein>
<evidence type="ECO:0000313" key="2">
    <source>
        <dbReference type="Proteomes" id="UP000793456"/>
    </source>
</evidence>